<evidence type="ECO:0008006" key="3">
    <source>
        <dbReference type="Google" id="ProtNLM"/>
    </source>
</evidence>
<proteinExistence type="predicted"/>
<dbReference type="OrthoDB" id="2753807at2759"/>
<dbReference type="Gene3D" id="3.80.10.10">
    <property type="entry name" value="Ribonuclease Inhibitor"/>
    <property type="match status" value="1"/>
</dbReference>
<dbReference type="Proteomes" id="UP000230002">
    <property type="component" value="Unassembled WGS sequence"/>
</dbReference>
<evidence type="ECO:0000313" key="2">
    <source>
        <dbReference type="Proteomes" id="UP000230002"/>
    </source>
</evidence>
<dbReference type="EMBL" id="AYKW01000010">
    <property type="protein sequence ID" value="PIL32493.1"/>
    <property type="molecule type" value="Genomic_DNA"/>
</dbReference>
<dbReference type="InterPro" id="IPR032675">
    <property type="entry name" value="LRR_dom_sf"/>
</dbReference>
<name>A0A2G8SFH0_9APHY</name>
<accession>A0A2G8SFH0</accession>
<protein>
    <recommendedName>
        <fullName evidence="3">F-box domain-containing protein</fullName>
    </recommendedName>
</protein>
<keyword evidence="2" id="KW-1185">Reference proteome</keyword>
<gene>
    <name evidence="1" type="ORF">GSI_05196</name>
</gene>
<reference evidence="1 2" key="1">
    <citation type="journal article" date="2015" name="Sci. Rep.">
        <title>Chromosome-level genome map provides insights into diverse defense mechanisms in the medicinal fungus Ganoderma sinense.</title>
        <authorList>
            <person name="Zhu Y."/>
            <person name="Xu J."/>
            <person name="Sun C."/>
            <person name="Zhou S."/>
            <person name="Xu H."/>
            <person name="Nelson D.R."/>
            <person name="Qian J."/>
            <person name="Song J."/>
            <person name="Luo H."/>
            <person name="Xiang L."/>
            <person name="Li Y."/>
            <person name="Xu Z."/>
            <person name="Ji A."/>
            <person name="Wang L."/>
            <person name="Lu S."/>
            <person name="Hayward A."/>
            <person name="Sun W."/>
            <person name="Li X."/>
            <person name="Schwartz D.C."/>
            <person name="Wang Y."/>
            <person name="Chen S."/>
        </authorList>
    </citation>
    <scope>NUCLEOTIDE SEQUENCE [LARGE SCALE GENOMIC DNA]</scope>
    <source>
        <strain evidence="1 2">ZZ0214-1</strain>
    </source>
</reference>
<organism evidence="1 2">
    <name type="scientific">Ganoderma sinense ZZ0214-1</name>
    <dbReference type="NCBI Taxonomy" id="1077348"/>
    <lineage>
        <taxon>Eukaryota</taxon>
        <taxon>Fungi</taxon>
        <taxon>Dikarya</taxon>
        <taxon>Basidiomycota</taxon>
        <taxon>Agaricomycotina</taxon>
        <taxon>Agaricomycetes</taxon>
        <taxon>Polyporales</taxon>
        <taxon>Polyporaceae</taxon>
        <taxon>Ganoderma</taxon>
    </lineage>
</organism>
<evidence type="ECO:0000313" key="1">
    <source>
        <dbReference type="EMBL" id="PIL32493.1"/>
    </source>
</evidence>
<comment type="caution">
    <text evidence="1">The sequence shown here is derived from an EMBL/GenBank/DDBJ whole genome shotgun (WGS) entry which is preliminary data.</text>
</comment>
<sequence>MGRLPRALAQALPASAESESRPLVLTVAVPDTSGHENDVVTLGNLQLENIPHFRPFAASLSAAGVSHKPISVRYIQGSQTVVLSHIECRLQDVAHLPLLQQLCIQYTPLTSLLLDLPWFGMDPLPELSALTLTRLTLRGGLPYVYQFLAALHAPALQHLEVKFHRSLWDHLGNPDDPSLDHAYTLALSPQRLPALRVARFEETEEVPRYSEVALGCALGPMLSLATLEDVEVRLRASAMWVSDADAAVVARAWPNLRRLVLRSVQVSRRLPTLDALVYLEAGCGNIEELFLPRLDLGLASTSNDDQGTQGQSQDDSDNVSFPRGMVQCEWGHPLRSLRVGCQTRKTVTQEQATVIGRRIDELFPNLEPDVQFMSAASAELYMSDWYLIWTGIIGAKVARLQQK</sequence>
<dbReference type="AlphaFoldDB" id="A0A2G8SFH0"/>